<dbReference type="InterPro" id="IPR001841">
    <property type="entry name" value="Znf_RING"/>
</dbReference>
<keyword evidence="12" id="KW-1185">Reference proteome</keyword>
<sequence length="432" mass="48097">MRDIPPVNAVPNFEAHSLQEPYNNNSMFYGHPQYHHQDASNLGPDMSGAPNYYLPYPAFQAPPSQLLPHGVSFAEQERIAHFMMGHGYKRKSAEVIPRNALYLNTAAAAPCSYPETAPSSFPQFGNYPQPLDQRSVRNRAGAATVSHGHNSFIQGNYAAHPFPPPATIWYDQHCNGSNRSDGSSSHWSQPPSGPYMHGNGVTGSIDSGNVYPGHNYVSHHPVPPPPNVYHHMAPASYAVPETMHDASYGHVGFRINQQHPQYDLAPAATLRHHGPPHFRGISANEAALLGGEDFYDDVNYFDHHQDMRLDIEDMSYEELLALSDEIGTVKTGLSEEEVKDLLKRRTSLSTRINTEEAPSTDRETDSCTICQENYKNKDKIATLDCKHEYHAECLKKWLVIKNVCPICKSEALATEKKKIRLSRGEEVVADST</sequence>
<keyword evidence="5 8" id="KW-0863">Zinc-finger</keyword>
<dbReference type="AlphaFoldDB" id="A0AAU9S2M6"/>
<feature type="domain" description="RING-type" evidence="10">
    <location>
        <begin position="367"/>
        <end position="408"/>
    </location>
</feature>
<evidence type="ECO:0000256" key="3">
    <source>
        <dbReference type="ARBA" id="ARBA00022679"/>
    </source>
</evidence>
<dbReference type="GO" id="GO:0005634">
    <property type="term" value="C:nucleus"/>
    <property type="evidence" value="ECO:0007669"/>
    <property type="project" value="TreeGrafter"/>
</dbReference>
<organism evidence="11 12">
    <name type="scientific">Thlaspi arvense</name>
    <name type="common">Field penny-cress</name>
    <dbReference type="NCBI Taxonomy" id="13288"/>
    <lineage>
        <taxon>Eukaryota</taxon>
        <taxon>Viridiplantae</taxon>
        <taxon>Streptophyta</taxon>
        <taxon>Embryophyta</taxon>
        <taxon>Tracheophyta</taxon>
        <taxon>Spermatophyta</taxon>
        <taxon>Magnoliopsida</taxon>
        <taxon>eudicotyledons</taxon>
        <taxon>Gunneridae</taxon>
        <taxon>Pentapetalae</taxon>
        <taxon>rosids</taxon>
        <taxon>malvids</taxon>
        <taxon>Brassicales</taxon>
        <taxon>Brassicaceae</taxon>
        <taxon>Thlaspideae</taxon>
        <taxon>Thlaspi</taxon>
    </lineage>
</organism>
<evidence type="ECO:0000256" key="7">
    <source>
        <dbReference type="ARBA" id="ARBA00022833"/>
    </source>
</evidence>
<gene>
    <name evidence="11" type="ORF">TAV2_LOCUS8877</name>
</gene>
<dbReference type="EC" id="2.3.2.27" evidence="2"/>
<evidence type="ECO:0000259" key="10">
    <source>
        <dbReference type="PROSITE" id="PS50089"/>
    </source>
</evidence>
<keyword evidence="7" id="KW-0862">Zinc</keyword>
<keyword evidence="4" id="KW-0479">Metal-binding</keyword>
<dbReference type="SUPFAM" id="SSF57850">
    <property type="entry name" value="RING/U-box"/>
    <property type="match status" value="1"/>
</dbReference>
<reference evidence="11 12" key="1">
    <citation type="submission" date="2022-03" db="EMBL/GenBank/DDBJ databases">
        <authorList>
            <person name="Nunn A."/>
            <person name="Chopra R."/>
            <person name="Nunn A."/>
            <person name="Contreras Garrido A."/>
        </authorList>
    </citation>
    <scope>NUCLEOTIDE SEQUENCE [LARGE SCALE GENOMIC DNA]</scope>
</reference>
<name>A0AAU9S2M6_THLAR</name>
<dbReference type="InterPro" id="IPR045191">
    <property type="entry name" value="MBR1/2-like"/>
</dbReference>
<keyword evidence="3" id="KW-0808">Transferase</keyword>
<dbReference type="SMART" id="SM00184">
    <property type="entry name" value="RING"/>
    <property type="match status" value="1"/>
</dbReference>
<dbReference type="EMBL" id="OU466859">
    <property type="protein sequence ID" value="CAH2053663.1"/>
    <property type="molecule type" value="Genomic_DNA"/>
</dbReference>
<dbReference type="Pfam" id="PF13639">
    <property type="entry name" value="zf-RING_2"/>
    <property type="match status" value="1"/>
</dbReference>
<feature type="region of interest" description="Disordered" evidence="9">
    <location>
        <begin position="173"/>
        <end position="197"/>
    </location>
</feature>
<dbReference type="CDD" id="cd16469">
    <property type="entry name" value="RING-H2_RNF24-like"/>
    <property type="match status" value="1"/>
</dbReference>
<dbReference type="GO" id="GO:0061630">
    <property type="term" value="F:ubiquitin protein ligase activity"/>
    <property type="evidence" value="ECO:0007669"/>
    <property type="project" value="UniProtKB-EC"/>
</dbReference>
<keyword evidence="6" id="KW-0833">Ubl conjugation pathway</keyword>
<evidence type="ECO:0000256" key="8">
    <source>
        <dbReference type="PROSITE-ProRule" id="PRU00175"/>
    </source>
</evidence>
<evidence type="ECO:0000256" key="5">
    <source>
        <dbReference type="ARBA" id="ARBA00022771"/>
    </source>
</evidence>
<dbReference type="Proteomes" id="UP000836841">
    <property type="component" value="Chromosome 3"/>
</dbReference>
<evidence type="ECO:0000313" key="11">
    <source>
        <dbReference type="EMBL" id="CAH2053663.1"/>
    </source>
</evidence>
<evidence type="ECO:0000256" key="6">
    <source>
        <dbReference type="ARBA" id="ARBA00022786"/>
    </source>
</evidence>
<dbReference type="PANTHER" id="PTHR22937:SF201">
    <property type="entry name" value="RING-TYPE E3 UBIQUITIN TRANSFERASE"/>
    <property type="match status" value="1"/>
</dbReference>
<evidence type="ECO:0000256" key="9">
    <source>
        <dbReference type="SAM" id="MobiDB-lite"/>
    </source>
</evidence>
<dbReference type="PANTHER" id="PTHR22937">
    <property type="entry name" value="E3 UBIQUITIN-PROTEIN LIGASE RNF165"/>
    <property type="match status" value="1"/>
</dbReference>
<dbReference type="GO" id="GO:0008270">
    <property type="term" value="F:zinc ion binding"/>
    <property type="evidence" value="ECO:0007669"/>
    <property type="project" value="UniProtKB-KW"/>
</dbReference>
<evidence type="ECO:0000256" key="1">
    <source>
        <dbReference type="ARBA" id="ARBA00000900"/>
    </source>
</evidence>
<dbReference type="PROSITE" id="PS50089">
    <property type="entry name" value="ZF_RING_2"/>
    <property type="match status" value="1"/>
</dbReference>
<evidence type="ECO:0000313" key="12">
    <source>
        <dbReference type="Proteomes" id="UP000836841"/>
    </source>
</evidence>
<evidence type="ECO:0000256" key="4">
    <source>
        <dbReference type="ARBA" id="ARBA00022723"/>
    </source>
</evidence>
<feature type="compositionally biased region" description="Polar residues" evidence="9">
    <location>
        <begin position="174"/>
        <end position="190"/>
    </location>
</feature>
<accession>A0AAU9S2M6</accession>
<dbReference type="Gene3D" id="3.30.40.10">
    <property type="entry name" value="Zinc/RING finger domain, C3HC4 (zinc finger)"/>
    <property type="match status" value="1"/>
</dbReference>
<evidence type="ECO:0000256" key="2">
    <source>
        <dbReference type="ARBA" id="ARBA00012483"/>
    </source>
</evidence>
<dbReference type="InterPro" id="IPR013083">
    <property type="entry name" value="Znf_RING/FYVE/PHD"/>
</dbReference>
<proteinExistence type="predicted"/>
<comment type="catalytic activity">
    <reaction evidence="1">
        <text>S-ubiquitinyl-[E2 ubiquitin-conjugating enzyme]-L-cysteine + [acceptor protein]-L-lysine = [E2 ubiquitin-conjugating enzyme]-L-cysteine + N(6)-ubiquitinyl-[acceptor protein]-L-lysine.</text>
        <dbReference type="EC" id="2.3.2.27"/>
    </reaction>
</comment>
<protein>
    <recommendedName>
        <fullName evidence="2">RING-type E3 ubiquitin transferase</fullName>
        <ecNumber evidence="2">2.3.2.27</ecNumber>
    </recommendedName>
</protein>